<keyword evidence="1" id="KW-0812">Transmembrane</keyword>
<comment type="caution">
    <text evidence="2">The sequence shown here is derived from an EMBL/GenBank/DDBJ whole genome shotgun (WGS) entry which is preliminary data.</text>
</comment>
<name>A0A0A5HVD3_9BACI</name>
<dbReference type="PANTHER" id="PTHR39165">
    <property type="entry name" value="IG HYPOTHETICAL 17883"/>
    <property type="match status" value="1"/>
</dbReference>
<feature type="transmembrane region" description="Helical" evidence="1">
    <location>
        <begin position="89"/>
        <end position="117"/>
    </location>
</feature>
<dbReference type="RefSeq" id="WP_036833380.1">
    <property type="nucleotide sequence ID" value="NZ_AVPG01000006.1"/>
</dbReference>
<dbReference type="Proteomes" id="UP000030401">
    <property type="component" value="Unassembled WGS sequence"/>
</dbReference>
<keyword evidence="1" id="KW-0472">Membrane</keyword>
<sequence>MDIVLWIIVIAGFILSYVALIFPVLPGLLFFWISILTYHFFIDSGQLTLWFWLTMVVFTAVLLVSDIIINSKSVKRFGGTKWGERMAAVGVILGSFIFPPFGIILLPFILVFITELVQKKKVDKAATSAFGALVGFLAGTVAAFLLTTIMIISFFVSIWLW</sequence>
<dbReference type="Pfam" id="PF04306">
    <property type="entry name" value="DUF456"/>
    <property type="match status" value="1"/>
</dbReference>
<accession>A0A0A5HVD3</accession>
<reference evidence="2 3" key="1">
    <citation type="submission" date="2013-08" db="EMBL/GenBank/DDBJ databases">
        <authorList>
            <person name="Huang J."/>
            <person name="Wang G."/>
        </authorList>
    </citation>
    <scope>NUCLEOTIDE SEQUENCE [LARGE SCALE GENOMIC DNA]</scope>
    <source>
        <strain evidence="2 3">JSM 072002</strain>
    </source>
</reference>
<gene>
    <name evidence="2" type="ORF">N784_15175</name>
</gene>
<organism evidence="2 3">
    <name type="scientific">Pontibacillus litoralis JSM 072002</name>
    <dbReference type="NCBI Taxonomy" id="1385512"/>
    <lineage>
        <taxon>Bacteria</taxon>
        <taxon>Bacillati</taxon>
        <taxon>Bacillota</taxon>
        <taxon>Bacilli</taxon>
        <taxon>Bacillales</taxon>
        <taxon>Bacillaceae</taxon>
        <taxon>Pontibacillus</taxon>
    </lineage>
</organism>
<feature type="transmembrane region" description="Helical" evidence="1">
    <location>
        <begin position="129"/>
        <end position="160"/>
    </location>
</feature>
<evidence type="ECO:0000256" key="1">
    <source>
        <dbReference type="SAM" id="Phobius"/>
    </source>
</evidence>
<dbReference type="EMBL" id="AVPG01000006">
    <property type="protein sequence ID" value="KGX87587.1"/>
    <property type="molecule type" value="Genomic_DNA"/>
</dbReference>
<dbReference type="OrthoDB" id="9808460at2"/>
<dbReference type="eggNOG" id="COG2839">
    <property type="taxonomic scope" value="Bacteria"/>
</dbReference>
<keyword evidence="3" id="KW-1185">Reference proteome</keyword>
<evidence type="ECO:0000313" key="3">
    <source>
        <dbReference type="Proteomes" id="UP000030401"/>
    </source>
</evidence>
<dbReference type="InterPro" id="IPR007403">
    <property type="entry name" value="DUF456"/>
</dbReference>
<evidence type="ECO:0000313" key="2">
    <source>
        <dbReference type="EMBL" id="KGX87587.1"/>
    </source>
</evidence>
<dbReference type="STRING" id="1385512.N784_15175"/>
<dbReference type="PANTHER" id="PTHR39165:SF1">
    <property type="entry name" value="DUF456 DOMAIN-CONTAINING PROTEIN"/>
    <property type="match status" value="1"/>
</dbReference>
<dbReference type="AlphaFoldDB" id="A0A0A5HVD3"/>
<feature type="transmembrane region" description="Helical" evidence="1">
    <location>
        <begin position="47"/>
        <end position="69"/>
    </location>
</feature>
<feature type="transmembrane region" description="Helical" evidence="1">
    <location>
        <begin position="6"/>
        <end position="35"/>
    </location>
</feature>
<protein>
    <submittedName>
        <fullName evidence="2">Membrane protein</fullName>
    </submittedName>
</protein>
<keyword evidence="1" id="KW-1133">Transmembrane helix</keyword>
<proteinExistence type="predicted"/>